<dbReference type="Pfam" id="PF04389">
    <property type="entry name" value="Peptidase_M28"/>
    <property type="match status" value="1"/>
</dbReference>
<dbReference type="InterPro" id="IPR046450">
    <property type="entry name" value="PA_dom_sf"/>
</dbReference>
<evidence type="ECO:0000259" key="2">
    <source>
        <dbReference type="Pfam" id="PF04389"/>
    </source>
</evidence>
<dbReference type="GO" id="GO:0006508">
    <property type="term" value="P:proteolysis"/>
    <property type="evidence" value="ECO:0007669"/>
    <property type="project" value="InterPro"/>
</dbReference>
<dbReference type="Proteomes" id="UP000557392">
    <property type="component" value="Unassembled WGS sequence"/>
</dbReference>
<keyword evidence="4" id="KW-1185">Reference proteome</keyword>
<feature type="chain" id="PRO_5031466731" evidence="1">
    <location>
        <begin position="21"/>
        <end position="562"/>
    </location>
</feature>
<proteinExistence type="predicted"/>
<dbReference type="InterPro" id="IPR045175">
    <property type="entry name" value="M28_fam"/>
</dbReference>
<dbReference type="PANTHER" id="PTHR12147:SF26">
    <property type="entry name" value="PEPTIDASE M28 DOMAIN-CONTAINING PROTEIN"/>
    <property type="match status" value="1"/>
</dbReference>
<evidence type="ECO:0000256" key="1">
    <source>
        <dbReference type="SAM" id="SignalP"/>
    </source>
</evidence>
<evidence type="ECO:0000313" key="3">
    <source>
        <dbReference type="EMBL" id="MBB4101010.1"/>
    </source>
</evidence>
<dbReference type="Gene3D" id="3.40.630.10">
    <property type="entry name" value="Zn peptidases"/>
    <property type="match status" value="1"/>
</dbReference>
<evidence type="ECO:0000313" key="4">
    <source>
        <dbReference type="Proteomes" id="UP000557392"/>
    </source>
</evidence>
<feature type="domain" description="Peptidase M28" evidence="2">
    <location>
        <begin position="314"/>
        <end position="522"/>
    </location>
</feature>
<dbReference type="InterPro" id="IPR007484">
    <property type="entry name" value="Peptidase_M28"/>
</dbReference>
<gene>
    <name evidence="3" type="ORF">GGR46_004599</name>
</gene>
<keyword evidence="3" id="KW-0378">Hydrolase</keyword>
<name>A0A7W6JWT4_9SPHN</name>
<keyword evidence="3" id="KW-0121">Carboxypeptidase</keyword>
<keyword evidence="1" id="KW-0732">Signal</keyword>
<dbReference type="GO" id="GO:0008235">
    <property type="term" value="F:metalloexopeptidase activity"/>
    <property type="evidence" value="ECO:0007669"/>
    <property type="project" value="InterPro"/>
</dbReference>
<sequence>MIRTTTPLALALMLAMPAYAQTAAPAAAPATPSAAERNAIINAELPADQAALKSHVMFLASDALKGREAGSDEFNIAAQYVASQFYAAGLKPAGDNGGYLQSVPLISAKLDGPGTLSLTRKGGAPVTLEFGKDFVSSANPETPNYTVTAPVVFVGYGIVGQGRDDYKGVNVKGKIVAYFSGAPESFPGEVAAHFSNPASKSEIAARHGAVATITLESPRTAKQRPFSFYANAVTRPRFTWGNSNGTGHIAAPGTPSAGTVSLVGAEKLFAGAKQKWADIAKAAEADNAVFKAEALPVTVTVAAKTALTPVQSYNVAGLIPGSDPTLSKEIVVLSAHLDHIGVGRPDKTGDTINNGALDDAVGIASLIEEAKRFKTAGTKPRRSVLFLAVTAEEKGLVGSDYFANNPTVPLSSIVADVNLDMPIITYKFQDVVVYGASHSTLGPIVERAGKAIGVPLSDDPLPGENIFVRSDHYNFVRKGVPSVFLWPGAGGPGRAAIDDFMKNHYHQPSDEVGQLPAIDWESGVRFVDVNYRIAREIADGDQRPVWNKGDFFGLAYDGPGAK</sequence>
<accession>A0A7W6JWT4</accession>
<dbReference type="Gene3D" id="3.50.30.30">
    <property type="match status" value="1"/>
</dbReference>
<keyword evidence="3" id="KW-0645">Protease</keyword>
<dbReference type="RefSeq" id="WP_184000351.1">
    <property type="nucleotide sequence ID" value="NZ_JACIEH010000004.1"/>
</dbReference>
<organism evidence="3 4">
    <name type="scientific">Sphingomonas kyeonggiensis</name>
    <dbReference type="NCBI Taxonomy" id="1268553"/>
    <lineage>
        <taxon>Bacteria</taxon>
        <taxon>Pseudomonadati</taxon>
        <taxon>Pseudomonadota</taxon>
        <taxon>Alphaproteobacteria</taxon>
        <taxon>Sphingomonadales</taxon>
        <taxon>Sphingomonadaceae</taxon>
        <taxon>Sphingomonas</taxon>
    </lineage>
</organism>
<feature type="signal peptide" evidence="1">
    <location>
        <begin position="1"/>
        <end position="20"/>
    </location>
</feature>
<protein>
    <submittedName>
        <fullName evidence="3">Zn-dependent M28 family amino/carboxypeptidase</fullName>
    </submittedName>
</protein>
<dbReference type="GO" id="GO:0004180">
    <property type="term" value="F:carboxypeptidase activity"/>
    <property type="evidence" value="ECO:0007669"/>
    <property type="project" value="UniProtKB-KW"/>
</dbReference>
<comment type="caution">
    <text evidence="3">The sequence shown here is derived from an EMBL/GenBank/DDBJ whole genome shotgun (WGS) entry which is preliminary data.</text>
</comment>
<dbReference type="SUPFAM" id="SSF52025">
    <property type="entry name" value="PA domain"/>
    <property type="match status" value="1"/>
</dbReference>
<dbReference type="SUPFAM" id="SSF53187">
    <property type="entry name" value="Zn-dependent exopeptidases"/>
    <property type="match status" value="1"/>
</dbReference>
<dbReference type="AlphaFoldDB" id="A0A7W6JWT4"/>
<reference evidence="3 4" key="1">
    <citation type="submission" date="2020-08" db="EMBL/GenBank/DDBJ databases">
        <title>Genomic Encyclopedia of Type Strains, Phase IV (KMG-IV): sequencing the most valuable type-strain genomes for metagenomic binning, comparative biology and taxonomic classification.</title>
        <authorList>
            <person name="Goeker M."/>
        </authorList>
    </citation>
    <scope>NUCLEOTIDE SEQUENCE [LARGE SCALE GENOMIC DNA]</scope>
    <source>
        <strain evidence="3 4">DSM 101806</strain>
    </source>
</reference>
<dbReference type="EMBL" id="JACIEH010000004">
    <property type="protein sequence ID" value="MBB4101010.1"/>
    <property type="molecule type" value="Genomic_DNA"/>
</dbReference>
<dbReference type="PANTHER" id="PTHR12147">
    <property type="entry name" value="METALLOPEPTIDASE M28 FAMILY MEMBER"/>
    <property type="match status" value="1"/>
</dbReference>
<dbReference type="CDD" id="cd04820">
    <property type="entry name" value="PA_M28_1_1"/>
    <property type="match status" value="1"/>
</dbReference>